<accession>A0AB34GBV1</accession>
<dbReference type="EMBL" id="JAIQCJ010002574">
    <property type="protein sequence ID" value="KAJ8775774.1"/>
    <property type="molecule type" value="Genomic_DNA"/>
</dbReference>
<evidence type="ECO:0000313" key="4">
    <source>
        <dbReference type="Proteomes" id="UP001159641"/>
    </source>
</evidence>
<gene>
    <name evidence="3" type="ORF">J1605_016172</name>
</gene>
<feature type="compositionally biased region" description="Low complexity" evidence="2">
    <location>
        <begin position="153"/>
        <end position="165"/>
    </location>
</feature>
<reference evidence="3 4" key="1">
    <citation type="submission" date="2022-11" db="EMBL/GenBank/DDBJ databases">
        <title>Whole genome sequence of Eschrichtius robustus ER-17-0199.</title>
        <authorList>
            <person name="Bruniche-Olsen A."/>
            <person name="Black A.N."/>
            <person name="Fields C.J."/>
            <person name="Walden K."/>
            <person name="Dewoody J.A."/>
        </authorList>
    </citation>
    <scope>NUCLEOTIDE SEQUENCE [LARGE SCALE GENOMIC DNA]</scope>
    <source>
        <strain evidence="3">ER-17-0199</strain>
        <tissue evidence="3">Blubber</tissue>
    </source>
</reference>
<keyword evidence="4" id="KW-1185">Reference proteome</keyword>
<dbReference type="GO" id="GO:0060090">
    <property type="term" value="F:molecular adaptor activity"/>
    <property type="evidence" value="ECO:0007669"/>
    <property type="project" value="TreeGrafter"/>
</dbReference>
<dbReference type="GO" id="GO:0099572">
    <property type="term" value="C:postsynaptic specialization"/>
    <property type="evidence" value="ECO:0007669"/>
    <property type="project" value="TreeGrafter"/>
</dbReference>
<dbReference type="GO" id="GO:0023052">
    <property type="term" value="P:signaling"/>
    <property type="evidence" value="ECO:0007669"/>
    <property type="project" value="InterPro"/>
</dbReference>
<comment type="similarity">
    <text evidence="1">Belongs to the SAPAP family.</text>
</comment>
<dbReference type="InterPro" id="IPR005026">
    <property type="entry name" value="SAPAP"/>
</dbReference>
<evidence type="ECO:0000313" key="3">
    <source>
        <dbReference type="EMBL" id="KAJ8775774.1"/>
    </source>
</evidence>
<feature type="region of interest" description="Disordered" evidence="2">
    <location>
        <begin position="98"/>
        <end position="170"/>
    </location>
</feature>
<organism evidence="3 4">
    <name type="scientific">Eschrichtius robustus</name>
    <name type="common">California gray whale</name>
    <name type="synonym">Eschrichtius gibbosus</name>
    <dbReference type="NCBI Taxonomy" id="9764"/>
    <lineage>
        <taxon>Eukaryota</taxon>
        <taxon>Metazoa</taxon>
        <taxon>Chordata</taxon>
        <taxon>Craniata</taxon>
        <taxon>Vertebrata</taxon>
        <taxon>Euteleostomi</taxon>
        <taxon>Mammalia</taxon>
        <taxon>Eutheria</taxon>
        <taxon>Laurasiatheria</taxon>
        <taxon>Artiodactyla</taxon>
        <taxon>Whippomorpha</taxon>
        <taxon>Cetacea</taxon>
        <taxon>Mysticeti</taxon>
        <taxon>Eschrichtiidae</taxon>
        <taxon>Eschrichtius</taxon>
    </lineage>
</organism>
<proteinExistence type="inferred from homology"/>
<protein>
    <recommendedName>
        <fullName evidence="5">Disks large-associated protein 2</fullName>
    </recommendedName>
</protein>
<feature type="compositionally biased region" description="Basic and acidic residues" evidence="2">
    <location>
        <begin position="130"/>
        <end position="148"/>
    </location>
</feature>
<dbReference type="Pfam" id="PF03359">
    <property type="entry name" value="GKAP"/>
    <property type="match status" value="2"/>
</dbReference>
<dbReference type="PANTHER" id="PTHR12353">
    <property type="entry name" value="DISKS LARGE-ASSOCIATED PROTEIN DAP SAP90/PSD-95-ASSOCIATED PROTEIN"/>
    <property type="match status" value="1"/>
</dbReference>
<dbReference type="PANTHER" id="PTHR12353:SF3">
    <property type="entry name" value="DISKS LARGE-ASSOCIATED PROTEIN 2"/>
    <property type="match status" value="1"/>
</dbReference>
<dbReference type="GO" id="GO:0098978">
    <property type="term" value="C:glutamatergic synapse"/>
    <property type="evidence" value="ECO:0007669"/>
    <property type="project" value="TreeGrafter"/>
</dbReference>
<evidence type="ECO:0000256" key="2">
    <source>
        <dbReference type="SAM" id="MobiDB-lite"/>
    </source>
</evidence>
<evidence type="ECO:0000256" key="1">
    <source>
        <dbReference type="ARBA" id="ARBA00008839"/>
    </source>
</evidence>
<sequence length="182" mass="20475">MPRPTSQDLAGYWDMLQLSVQDVSMKFDELHQLKLSDWKEVASPERKYGIRFSGINPYVRDRGGAKVVSMRKTCCPPSLWGSRLEAIAPLRAADKVLTADNGAEGPANHQEERKVPPPIPKKPPKGKLTITREKSLDLPDRQRQEARRRLAAAKRAASFRQSSASERADSIEIYIPEAQTRL</sequence>
<dbReference type="AlphaFoldDB" id="A0AB34GBV1"/>
<evidence type="ECO:0008006" key="5">
    <source>
        <dbReference type="Google" id="ProtNLM"/>
    </source>
</evidence>
<name>A0AB34GBV1_ESCRO</name>
<comment type="caution">
    <text evidence="3">The sequence shown here is derived from an EMBL/GenBank/DDBJ whole genome shotgun (WGS) entry which is preliminary data.</text>
</comment>
<dbReference type="Proteomes" id="UP001159641">
    <property type="component" value="Unassembled WGS sequence"/>
</dbReference>